<protein>
    <recommendedName>
        <fullName evidence="3">DUF4369 domain-containing protein</fullName>
    </recommendedName>
</protein>
<evidence type="ECO:0000313" key="1">
    <source>
        <dbReference type="EMBL" id="GAA4843727.1"/>
    </source>
</evidence>
<dbReference type="Proteomes" id="UP001500298">
    <property type="component" value="Unassembled WGS sequence"/>
</dbReference>
<keyword evidence="2" id="KW-1185">Reference proteome</keyword>
<gene>
    <name evidence="1" type="ORF">GCM10023331_30900</name>
</gene>
<accession>A0ABP9DHK7</accession>
<reference evidence="2" key="1">
    <citation type="journal article" date="2019" name="Int. J. Syst. Evol. Microbiol.">
        <title>The Global Catalogue of Microorganisms (GCM) 10K type strain sequencing project: providing services to taxonomists for standard genome sequencing and annotation.</title>
        <authorList>
            <consortium name="The Broad Institute Genomics Platform"/>
            <consortium name="The Broad Institute Genome Sequencing Center for Infectious Disease"/>
            <person name="Wu L."/>
            <person name="Ma J."/>
        </authorList>
    </citation>
    <scope>NUCLEOTIDE SEQUENCE [LARGE SCALE GENOMIC DNA]</scope>
    <source>
        <strain evidence="2">JCM 18326</strain>
    </source>
</reference>
<proteinExistence type="predicted"/>
<dbReference type="EMBL" id="BAABJX010000048">
    <property type="protein sequence ID" value="GAA4843727.1"/>
    <property type="molecule type" value="Genomic_DNA"/>
</dbReference>
<name>A0ABP9DHK7_9BACT</name>
<sequence length="257" mass="29298">MPSKDTYAQLFTVLNVEGEPKIGERIIHRGTQLYLTTAVSFFSPNEKLIAIADNGHMVLLSALSSNFENEKVTLSCKTDGVLRQVSGDPLPENDMMEDLTGRGTSLQPHRKAVFGELSVPLLWPGFESTDFSIFFITYTYRGQKIHKDLQYDGENLLLNSNILTVRGEVIRPEEALNMTLKYIDLTTNKVTNVTKLYLSFVEKERVIHEIKAMVDYCSWLKGQEKYLQLTYLYLQLYYGEPSIPQVETLLQEAVNIQ</sequence>
<evidence type="ECO:0000313" key="2">
    <source>
        <dbReference type="Proteomes" id="UP001500298"/>
    </source>
</evidence>
<organism evidence="1 2">
    <name type="scientific">Algivirga pacifica</name>
    <dbReference type="NCBI Taxonomy" id="1162670"/>
    <lineage>
        <taxon>Bacteria</taxon>
        <taxon>Pseudomonadati</taxon>
        <taxon>Bacteroidota</taxon>
        <taxon>Cytophagia</taxon>
        <taxon>Cytophagales</taxon>
        <taxon>Flammeovirgaceae</taxon>
        <taxon>Algivirga</taxon>
    </lineage>
</organism>
<evidence type="ECO:0008006" key="3">
    <source>
        <dbReference type="Google" id="ProtNLM"/>
    </source>
</evidence>
<comment type="caution">
    <text evidence="1">The sequence shown here is derived from an EMBL/GenBank/DDBJ whole genome shotgun (WGS) entry which is preliminary data.</text>
</comment>